<dbReference type="InterPro" id="IPR021153">
    <property type="entry name" value="HrcA_C"/>
</dbReference>
<reference evidence="7 8" key="1">
    <citation type="submission" date="2017-02" db="EMBL/GenBank/DDBJ databases">
        <authorList>
            <person name="Peterson S.W."/>
        </authorList>
    </citation>
    <scope>NUCLEOTIDE SEQUENCE [LARGE SCALE GENOMIC DNA]</scope>
    <source>
        <strain evidence="7 8">ATCC 51222</strain>
    </source>
</reference>
<dbReference type="InterPro" id="IPR029016">
    <property type="entry name" value="GAF-like_dom_sf"/>
</dbReference>
<evidence type="ECO:0000313" key="7">
    <source>
        <dbReference type="EMBL" id="SJZ39564.1"/>
    </source>
</evidence>
<dbReference type="HAMAP" id="MF_00081">
    <property type="entry name" value="HrcA"/>
    <property type="match status" value="1"/>
</dbReference>
<dbReference type="Pfam" id="PF01628">
    <property type="entry name" value="HrcA"/>
    <property type="match status" value="1"/>
</dbReference>
<keyword evidence="2 5" id="KW-0805">Transcription regulation</keyword>
<evidence type="ECO:0000256" key="4">
    <source>
        <dbReference type="ARBA" id="ARBA00023163"/>
    </source>
</evidence>
<keyword evidence="1 5" id="KW-0678">Repressor</keyword>
<dbReference type="PIRSF" id="PIRSF005485">
    <property type="entry name" value="HrcA"/>
    <property type="match status" value="1"/>
</dbReference>
<evidence type="ECO:0000256" key="3">
    <source>
        <dbReference type="ARBA" id="ARBA00023016"/>
    </source>
</evidence>
<name>A0A1T4KAU8_9FIRM</name>
<dbReference type="InterPro" id="IPR036388">
    <property type="entry name" value="WH-like_DNA-bd_sf"/>
</dbReference>
<sequence>MIGNRRSDILNLIINHYIQTGEPMGSKTLCRLLPYAVSSATIRNEMAALGELGFLQQRHTSGGRIPTNASYRYYVDNLLVPKPLTPFEKQKINQVLSVNASDPERLLADAAKLLSEATGCTSFFSTVKDEYDCVQGADLIPAGEKKAMLVMLTVGGKIKSSVIQMPCRIDDNFRRLFYVLAREFFIGVPVNEINMSLIQSTAPVLRDRLFDMLPVLSSFCSLCKEASEGTLQIYGQNNLLKQEEFGESVFGLLTFLAEKTKLEDMLTQIAKSKIQNALFLGEENPIYELKNTATAVAKFEYYDDQLATLGIIGSLRIDYSSILPRIDYIVKTCSDLLKEGGVIYE</sequence>
<gene>
    <name evidence="5" type="primary">hrcA</name>
    <name evidence="7" type="ORF">SAMN02745114_00385</name>
</gene>
<dbReference type="SUPFAM" id="SSF46785">
    <property type="entry name" value="Winged helix' DNA-binding domain"/>
    <property type="match status" value="1"/>
</dbReference>
<accession>A0A1T4KAU8</accession>
<dbReference type="GO" id="GO:0045892">
    <property type="term" value="P:negative regulation of DNA-templated transcription"/>
    <property type="evidence" value="ECO:0007669"/>
    <property type="project" value="UniProtKB-UniRule"/>
</dbReference>
<dbReference type="Gene3D" id="1.10.10.10">
    <property type="entry name" value="Winged helix-like DNA-binding domain superfamily/Winged helix DNA-binding domain"/>
    <property type="match status" value="1"/>
</dbReference>
<dbReference type="GO" id="GO:0003677">
    <property type="term" value="F:DNA binding"/>
    <property type="evidence" value="ECO:0007669"/>
    <property type="project" value="InterPro"/>
</dbReference>
<keyword evidence="8" id="KW-1185">Reference proteome</keyword>
<dbReference type="NCBIfam" id="TIGR00331">
    <property type="entry name" value="hrcA"/>
    <property type="match status" value="1"/>
</dbReference>
<dbReference type="Gene3D" id="3.30.390.60">
    <property type="entry name" value="Heat-inducible transcription repressor hrca homolog, domain 3"/>
    <property type="match status" value="1"/>
</dbReference>
<evidence type="ECO:0000256" key="5">
    <source>
        <dbReference type="HAMAP-Rule" id="MF_00081"/>
    </source>
</evidence>
<dbReference type="PANTHER" id="PTHR34824">
    <property type="entry name" value="HEAT-INDUCIBLE TRANSCRIPTION REPRESSOR HRCA"/>
    <property type="match status" value="1"/>
</dbReference>
<dbReference type="InterPro" id="IPR023120">
    <property type="entry name" value="WHTH_transcript_rep_HrcA_IDD"/>
</dbReference>
<evidence type="ECO:0000256" key="1">
    <source>
        <dbReference type="ARBA" id="ARBA00022491"/>
    </source>
</evidence>
<dbReference type="STRING" id="290054.SAMN02745114_00385"/>
<dbReference type="OrthoDB" id="9783139at2"/>
<dbReference type="SUPFAM" id="SSF55781">
    <property type="entry name" value="GAF domain-like"/>
    <property type="match status" value="1"/>
</dbReference>
<dbReference type="PANTHER" id="PTHR34824:SF1">
    <property type="entry name" value="HEAT-INDUCIBLE TRANSCRIPTION REPRESSOR HRCA"/>
    <property type="match status" value="1"/>
</dbReference>
<dbReference type="Proteomes" id="UP000190657">
    <property type="component" value="Unassembled WGS sequence"/>
</dbReference>
<evidence type="ECO:0000313" key="8">
    <source>
        <dbReference type="Proteomes" id="UP000190657"/>
    </source>
</evidence>
<dbReference type="Gene3D" id="3.30.450.40">
    <property type="match status" value="1"/>
</dbReference>
<comment type="similarity">
    <text evidence="5">Belongs to the HrcA family.</text>
</comment>
<protein>
    <recommendedName>
        <fullName evidence="5">Heat-inducible transcription repressor HrcA</fullName>
    </recommendedName>
</protein>
<dbReference type="EMBL" id="FUWW01000003">
    <property type="protein sequence ID" value="SJZ39564.1"/>
    <property type="molecule type" value="Genomic_DNA"/>
</dbReference>
<proteinExistence type="inferred from homology"/>
<organism evidence="7 8">
    <name type="scientific">Eubacterium coprostanoligenes</name>
    <dbReference type="NCBI Taxonomy" id="290054"/>
    <lineage>
        <taxon>Bacteria</taxon>
        <taxon>Bacillati</taxon>
        <taxon>Bacillota</taxon>
        <taxon>Clostridia</taxon>
        <taxon>Eubacteriales</taxon>
        <taxon>Eubacteriaceae</taxon>
        <taxon>Eubacterium</taxon>
    </lineage>
</organism>
<feature type="domain" description="Heat-inducible transcription repressor HrcA C-terminal" evidence="6">
    <location>
        <begin position="104"/>
        <end position="322"/>
    </location>
</feature>
<dbReference type="RefSeq" id="WP_078767885.1">
    <property type="nucleotide sequence ID" value="NZ_FUWW01000003.1"/>
</dbReference>
<dbReference type="InterPro" id="IPR002571">
    <property type="entry name" value="HrcA"/>
</dbReference>
<comment type="function">
    <text evidence="5">Negative regulator of class I heat shock genes (grpE-dnaK-dnaJ and groELS operons). Prevents heat-shock induction of these operons.</text>
</comment>
<dbReference type="AlphaFoldDB" id="A0A1T4KAU8"/>
<evidence type="ECO:0000259" key="6">
    <source>
        <dbReference type="Pfam" id="PF01628"/>
    </source>
</evidence>
<keyword evidence="4 5" id="KW-0804">Transcription</keyword>
<keyword evidence="3 5" id="KW-0346">Stress response</keyword>
<dbReference type="InterPro" id="IPR036390">
    <property type="entry name" value="WH_DNA-bd_sf"/>
</dbReference>
<evidence type="ECO:0000256" key="2">
    <source>
        <dbReference type="ARBA" id="ARBA00023015"/>
    </source>
</evidence>